<proteinExistence type="predicted"/>
<dbReference type="AlphaFoldDB" id="A0A1T0CJG5"/>
<dbReference type="EMBL" id="MUYU01000027">
    <property type="protein sequence ID" value="OOS22465.1"/>
    <property type="molecule type" value="Genomic_DNA"/>
</dbReference>
<dbReference type="PANTHER" id="PTHR37841">
    <property type="entry name" value="GLR2918 PROTEIN"/>
    <property type="match status" value="1"/>
</dbReference>
<comment type="caution">
    <text evidence="2">The sequence shown here is derived from an EMBL/GenBank/DDBJ whole genome shotgun (WGS) entry which is preliminary data.</text>
</comment>
<dbReference type="PANTHER" id="PTHR37841:SF1">
    <property type="entry name" value="DUF3298 DOMAIN-CONTAINING PROTEIN"/>
    <property type="match status" value="1"/>
</dbReference>
<reference evidence="2 3" key="1">
    <citation type="submission" date="2017-02" db="EMBL/GenBank/DDBJ databases">
        <title>Draft genome sequence of Moraxella pluranimalium CCUG 54913T type strain.</title>
        <authorList>
            <person name="Salva-Serra F."/>
            <person name="Engstrom-Jakobsson H."/>
            <person name="Thorell K."/>
            <person name="Jaen-Luchoro D."/>
            <person name="Gonzales-Siles L."/>
            <person name="Karlsson R."/>
            <person name="Yazdan S."/>
            <person name="Boulund F."/>
            <person name="Johnning A."/>
            <person name="Engstrand L."/>
            <person name="Kristiansson E."/>
            <person name="Moore E."/>
        </authorList>
    </citation>
    <scope>NUCLEOTIDE SEQUENCE [LARGE SCALE GENOMIC DNA]</scope>
    <source>
        <strain evidence="2 3">CCUG 54913</strain>
    </source>
</reference>
<dbReference type="Pfam" id="PF14903">
    <property type="entry name" value="WG_beta_rep"/>
    <property type="match status" value="6"/>
</dbReference>
<accession>A0A1T0CJG5</accession>
<evidence type="ECO:0000313" key="3">
    <source>
        <dbReference type="Proteomes" id="UP000189800"/>
    </source>
</evidence>
<organism evidence="2 3">
    <name type="scientific">Moraxella pluranimalium</name>
    <dbReference type="NCBI Taxonomy" id="470453"/>
    <lineage>
        <taxon>Bacteria</taxon>
        <taxon>Pseudomonadati</taxon>
        <taxon>Pseudomonadota</taxon>
        <taxon>Gammaproteobacteria</taxon>
        <taxon>Moraxellales</taxon>
        <taxon>Moraxellaceae</taxon>
        <taxon>Moraxella</taxon>
    </lineage>
</organism>
<keyword evidence="1" id="KW-0732">Signal</keyword>
<dbReference type="InterPro" id="IPR032774">
    <property type="entry name" value="WG_beta_rep"/>
</dbReference>
<protein>
    <recommendedName>
        <fullName evidence="4">WG repeat-containing protein</fullName>
    </recommendedName>
</protein>
<gene>
    <name evidence="2" type="ORF">B0680_09430</name>
</gene>
<dbReference type="RefSeq" id="WP_078254848.1">
    <property type="nucleotide sequence ID" value="NZ_MUYU01000027.1"/>
</dbReference>
<feature type="chain" id="PRO_5013046335" description="WG repeat-containing protein" evidence="1">
    <location>
        <begin position="19"/>
        <end position="488"/>
    </location>
</feature>
<evidence type="ECO:0000313" key="2">
    <source>
        <dbReference type="EMBL" id="OOS22465.1"/>
    </source>
</evidence>
<dbReference type="Proteomes" id="UP000189800">
    <property type="component" value="Unassembled WGS sequence"/>
</dbReference>
<feature type="signal peptide" evidence="1">
    <location>
        <begin position="1"/>
        <end position="18"/>
    </location>
</feature>
<keyword evidence="3" id="KW-1185">Reference proteome</keyword>
<dbReference type="OrthoDB" id="6978581at2"/>
<evidence type="ECO:0008006" key="4">
    <source>
        <dbReference type="Google" id="ProtNLM"/>
    </source>
</evidence>
<evidence type="ECO:0000256" key="1">
    <source>
        <dbReference type="SAM" id="SignalP"/>
    </source>
</evidence>
<dbReference type="STRING" id="470453.B0680_09430"/>
<sequence>MKQWLLCLSLGLSMSAMAMTDDGQQCEFLVEGGNPITDTHLGFADGVVSLEGCEEGLFVFSDTTSPQRQVGFVDKFGNKVIEPSPDIAFARPFRDGVAIVGSPDGKFGLINSKGKWVLKPTYDSIFEFNHGVAIAMNKHGDDFDHALIDTMGREVIAMQSATIVEFGEEPIERYKVFGVGQDGKEQSALYHKDGTVLILMDRHSISYDDQTGIVTVCHEQQGCRYMDKQLNKLNQSTYDADSPFDVLASGDDFVMIKKKGYYGYLNAQGKEVIAPVYDDATRFSHGVAVVRLGDDYFLINQNNQKVSNHYTNITQLKDHDFYIVQQDGKYGVINHAGRQLVPMTYDNIGGHLFADELIEFSQNGQWGLMNLSGQVMIAPQYEQVNYYKDGLMAAVKNGKWGFVDKDNRTVIDFVYDDPLIGEQDYYEWMFVYVVTDGKIAVVKNGKWGVIDTTGKVVADFIYDDIEYITELQVGAIKDGEEVVIPLID</sequence>
<name>A0A1T0CJG5_9GAMM</name>